<comment type="caution">
    <text evidence="14">The sequence shown here is derived from an EMBL/GenBank/DDBJ whole genome shotgun (WGS) entry which is preliminary data.</text>
</comment>
<evidence type="ECO:0000256" key="12">
    <source>
        <dbReference type="RuleBase" id="RU003484"/>
    </source>
</evidence>
<evidence type="ECO:0000256" key="11">
    <source>
        <dbReference type="RuleBase" id="RU000537"/>
    </source>
</evidence>
<keyword evidence="15" id="KW-1185">Reference proteome</keyword>
<dbReference type="GO" id="GO:0065002">
    <property type="term" value="P:intracellular protein transmembrane transport"/>
    <property type="evidence" value="ECO:0007669"/>
    <property type="project" value="UniProtKB-UniRule"/>
</dbReference>
<feature type="transmembrane region" description="Helical" evidence="10">
    <location>
        <begin position="21"/>
        <end position="39"/>
    </location>
</feature>
<dbReference type="InterPro" id="IPR030659">
    <property type="entry name" value="SecY_CS"/>
</dbReference>
<comment type="subcellular location">
    <subcellularLocation>
        <location evidence="10">Cell membrane</location>
        <topology evidence="10">Multi-pass membrane protein</topology>
    </subcellularLocation>
    <subcellularLocation>
        <location evidence="1 12">Membrane</location>
        <topology evidence="1 12">Multi-pass membrane protein</topology>
    </subcellularLocation>
</comment>
<feature type="transmembrane region" description="Helical" evidence="10">
    <location>
        <begin position="392"/>
        <end position="410"/>
    </location>
</feature>
<comment type="similarity">
    <text evidence="2 10 13">Belongs to the SecY/SEC61-alpha family.</text>
</comment>
<feature type="transmembrane region" description="Helical" evidence="10">
    <location>
        <begin position="208"/>
        <end position="231"/>
    </location>
</feature>
<dbReference type="InterPro" id="IPR002208">
    <property type="entry name" value="SecY/SEC61-alpha"/>
</dbReference>
<dbReference type="InterPro" id="IPR026593">
    <property type="entry name" value="SecY"/>
</dbReference>
<dbReference type="AlphaFoldDB" id="A0A4V1K1W9"/>
<dbReference type="Gene3D" id="1.10.3370.10">
    <property type="entry name" value="SecY subunit domain"/>
    <property type="match status" value="1"/>
</dbReference>
<keyword evidence="5 10" id="KW-0653">Protein transport</keyword>
<feature type="transmembrane region" description="Helical" evidence="10">
    <location>
        <begin position="268"/>
        <end position="289"/>
    </location>
</feature>
<evidence type="ECO:0000256" key="8">
    <source>
        <dbReference type="ARBA" id="ARBA00023136"/>
    </source>
</evidence>
<evidence type="ECO:0000256" key="6">
    <source>
        <dbReference type="ARBA" id="ARBA00022989"/>
    </source>
</evidence>
<dbReference type="GO" id="GO:0006605">
    <property type="term" value="P:protein targeting"/>
    <property type="evidence" value="ECO:0007669"/>
    <property type="project" value="UniProtKB-UniRule"/>
</dbReference>
<gene>
    <name evidence="10 14" type="primary">secY</name>
    <name evidence="14" type="ORF">EFD62_13175</name>
</gene>
<evidence type="ECO:0000256" key="7">
    <source>
        <dbReference type="ARBA" id="ARBA00023010"/>
    </source>
</evidence>
<dbReference type="PROSITE" id="PS00755">
    <property type="entry name" value="SECY_1"/>
    <property type="match status" value="1"/>
</dbReference>
<feature type="transmembrane region" description="Helical" evidence="10">
    <location>
        <begin position="309"/>
        <end position="327"/>
    </location>
</feature>
<sequence length="427" mass="46951">MGLFTTVRNAWKIADLRKKMFFTLLMIVIFRLGSFIPVPGLNPDVLKGMIGQGTIFGFVNILSGGAFEKATIFAMSISPYINASIIIQLLTVAIPKLEALAKEGEEGRKIIAQYTRYGAVILGFLQATAFYFGLGEAVNERNILSFITIAFSFTAGTAFLMWLGEQITEYGIGNGISLIIFAGIVSRGPSGVAYLYSQFKLEKLGKGFFGVLGLVGVLCLFVAIIAAVVWVTEAERRIPVQYAKRVVGRKMYGGQSTHIPIKVNMAGVLPIIFATSFVALPATVVGFFFPNSTHPVAEYFRGFQSRIEISILSGLLIMFFTFFYTFIQFNPVELSNNLKKNGGFIPGIRPGKPTSDYIYKVISRITWFSALFLAVIQIFPSILQAITGISGIWFAGTSVLILVGVALETVKQIESQMLMRHYKGFLE</sequence>
<keyword evidence="8 10" id="KW-0472">Membrane</keyword>
<keyword evidence="3 10" id="KW-0813">Transport</keyword>
<reference evidence="15" key="1">
    <citation type="submission" date="2018-11" db="EMBL/GenBank/DDBJ databases">
        <title>Genome sequencing of a novel mesophilic and cellulolytic organism within the genus Hungateiclostridium.</title>
        <authorList>
            <person name="Rettenmaier R."/>
            <person name="Liebl W."/>
            <person name="Zverlov V."/>
        </authorList>
    </citation>
    <scope>NUCLEOTIDE SEQUENCE [LARGE SCALE GENOMIC DNA]</scope>
    <source>
        <strain evidence="15">N2K1</strain>
    </source>
</reference>
<evidence type="ECO:0000256" key="1">
    <source>
        <dbReference type="ARBA" id="ARBA00004141"/>
    </source>
</evidence>
<evidence type="ECO:0000313" key="15">
    <source>
        <dbReference type="Proteomes" id="UP000289166"/>
    </source>
</evidence>
<dbReference type="PIRSF" id="PIRSF004557">
    <property type="entry name" value="SecY"/>
    <property type="match status" value="1"/>
</dbReference>
<protein>
    <recommendedName>
        <fullName evidence="9 10">Protein translocase subunit SecY</fullName>
    </recommendedName>
</protein>
<dbReference type="InterPro" id="IPR023201">
    <property type="entry name" value="SecY_dom_sf"/>
</dbReference>
<keyword evidence="7 10" id="KW-0811">Translocation</keyword>
<evidence type="ECO:0000313" key="14">
    <source>
        <dbReference type="EMBL" id="RXE58249.1"/>
    </source>
</evidence>
<name>A0A4V1K1W9_9FIRM</name>
<accession>A0A4V1K1W9</accession>
<dbReference type="FunFam" id="1.10.3370.10:FF:000001">
    <property type="entry name" value="Preprotein translocase subunit SecY"/>
    <property type="match status" value="1"/>
</dbReference>
<dbReference type="OrthoDB" id="9809248at2"/>
<evidence type="ECO:0000256" key="13">
    <source>
        <dbReference type="RuleBase" id="RU004349"/>
    </source>
</evidence>
<evidence type="ECO:0000256" key="3">
    <source>
        <dbReference type="ARBA" id="ARBA00022448"/>
    </source>
</evidence>
<feature type="transmembrane region" description="Helical" evidence="10">
    <location>
        <begin position="365"/>
        <end position="386"/>
    </location>
</feature>
<dbReference type="EMBL" id="RLII01000021">
    <property type="protein sequence ID" value="RXE58249.1"/>
    <property type="molecule type" value="Genomic_DNA"/>
</dbReference>
<dbReference type="PANTHER" id="PTHR10906">
    <property type="entry name" value="SECY/SEC61-ALPHA FAMILY MEMBER"/>
    <property type="match status" value="1"/>
</dbReference>
<proteinExistence type="inferred from homology"/>
<feature type="transmembrane region" description="Helical" evidence="10">
    <location>
        <begin position="144"/>
        <end position="163"/>
    </location>
</feature>
<evidence type="ECO:0000256" key="5">
    <source>
        <dbReference type="ARBA" id="ARBA00022927"/>
    </source>
</evidence>
<dbReference type="SUPFAM" id="SSF103491">
    <property type="entry name" value="Preprotein translocase SecY subunit"/>
    <property type="match status" value="1"/>
</dbReference>
<organism evidence="14 15">
    <name type="scientific">Acetivibrio mesophilus</name>
    <dbReference type="NCBI Taxonomy" id="2487273"/>
    <lineage>
        <taxon>Bacteria</taxon>
        <taxon>Bacillati</taxon>
        <taxon>Bacillota</taxon>
        <taxon>Clostridia</taxon>
        <taxon>Eubacteriales</taxon>
        <taxon>Oscillospiraceae</taxon>
        <taxon>Acetivibrio</taxon>
    </lineage>
</organism>
<comment type="function">
    <text evidence="10 11">The central subunit of the protein translocation channel SecYEG. Consists of two halves formed by TMs 1-5 and 6-10. These two domains form a lateral gate at the front which open onto the bilayer between TMs 2 and 7, and are clamped together by SecE at the back. The channel is closed by both a pore ring composed of hydrophobic SecY resides and a short helix (helix 2A) on the extracellular side of the membrane which forms a plug. The plug probably moves laterally to allow the channel to open. The ring and the pore may move independently.</text>
</comment>
<feature type="transmembrane region" description="Helical" evidence="10">
    <location>
        <begin position="114"/>
        <end position="132"/>
    </location>
</feature>
<evidence type="ECO:0000256" key="2">
    <source>
        <dbReference type="ARBA" id="ARBA00005751"/>
    </source>
</evidence>
<evidence type="ECO:0000256" key="9">
    <source>
        <dbReference type="ARBA" id="ARBA00039733"/>
    </source>
</evidence>
<dbReference type="GO" id="GO:0005886">
    <property type="term" value="C:plasma membrane"/>
    <property type="evidence" value="ECO:0007669"/>
    <property type="project" value="UniProtKB-SubCell"/>
</dbReference>
<dbReference type="NCBIfam" id="TIGR00967">
    <property type="entry name" value="3a0501s007"/>
    <property type="match status" value="1"/>
</dbReference>
<dbReference type="Pfam" id="PF00344">
    <property type="entry name" value="SecY"/>
    <property type="match status" value="1"/>
</dbReference>
<feature type="transmembrane region" description="Helical" evidence="10">
    <location>
        <begin position="72"/>
        <end position="94"/>
    </location>
</feature>
<evidence type="ECO:0000256" key="10">
    <source>
        <dbReference type="HAMAP-Rule" id="MF_01465"/>
    </source>
</evidence>
<comment type="subunit">
    <text evidence="10">Component of the Sec protein translocase complex. Heterotrimer consisting of SecY, SecE and SecG subunits. The heterotrimers can form oligomers, although 1 heterotrimer is thought to be able to translocate proteins. Interacts with the ribosome. Interacts with SecDF, and other proteins may be involved. Interacts with SecA.</text>
</comment>
<dbReference type="Proteomes" id="UP000289166">
    <property type="component" value="Unassembled WGS sequence"/>
</dbReference>
<dbReference type="GO" id="GO:0043952">
    <property type="term" value="P:protein transport by the Sec complex"/>
    <property type="evidence" value="ECO:0007669"/>
    <property type="project" value="UniProtKB-UniRule"/>
</dbReference>
<keyword evidence="10" id="KW-1003">Cell membrane</keyword>
<dbReference type="RefSeq" id="WP_069194992.1">
    <property type="nucleotide sequence ID" value="NZ_RLII01000021.1"/>
</dbReference>
<dbReference type="PROSITE" id="PS00756">
    <property type="entry name" value="SECY_2"/>
    <property type="match status" value="1"/>
</dbReference>
<feature type="transmembrane region" description="Helical" evidence="10">
    <location>
        <begin position="175"/>
        <end position="196"/>
    </location>
</feature>
<dbReference type="PRINTS" id="PR00303">
    <property type="entry name" value="SECYTRNLCASE"/>
</dbReference>
<keyword evidence="4 10" id="KW-0812">Transmembrane</keyword>
<keyword evidence="6 10" id="KW-1133">Transmembrane helix</keyword>
<evidence type="ECO:0000256" key="4">
    <source>
        <dbReference type="ARBA" id="ARBA00022692"/>
    </source>
</evidence>
<dbReference type="HAMAP" id="MF_01465">
    <property type="entry name" value="SecY"/>
    <property type="match status" value="1"/>
</dbReference>